<dbReference type="AlphaFoldDB" id="A0A9D1SQT3"/>
<dbReference type="Proteomes" id="UP000886852">
    <property type="component" value="Unassembled WGS sequence"/>
</dbReference>
<feature type="transmembrane region" description="Helical" evidence="1">
    <location>
        <begin position="63"/>
        <end position="85"/>
    </location>
</feature>
<evidence type="ECO:0000313" key="3">
    <source>
        <dbReference type="Proteomes" id="UP000886852"/>
    </source>
</evidence>
<name>A0A9D1SQT3_9BACT</name>
<reference evidence="2" key="1">
    <citation type="submission" date="2020-10" db="EMBL/GenBank/DDBJ databases">
        <authorList>
            <person name="Gilroy R."/>
        </authorList>
    </citation>
    <scope>NUCLEOTIDE SEQUENCE</scope>
    <source>
        <strain evidence="2">ChiHjej12B11-7776</strain>
    </source>
</reference>
<accession>A0A9D1SQT3</accession>
<feature type="transmembrane region" description="Helical" evidence="1">
    <location>
        <begin position="21"/>
        <end position="43"/>
    </location>
</feature>
<feature type="transmembrane region" description="Helical" evidence="1">
    <location>
        <begin position="119"/>
        <end position="141"/>
    </location>
</feature>
<feature type="transmembrane region" description="Helical" evidence="1">
    <location>
        <begin position="92"/>
        <end position="113"/>
    </location>
</feature>
<dbReference type="EMBL" id="DVOC01000086">
    <property type="protein sequence ID" value="HIU91347.1"/>
    <property type="molecule type" value="Genomic_DNA"/>
</dbReference>
<evidence type="ECO:0000256" key="1">
    <source>
        <dbReference type="SAM" id="Phobius"/>
    </source>
</evidence>
<organism evidence="2 3">
    <name type="scientific">Candidatus Fimimonas merdipullorum</name>
    <dbReference type="NCBI Taxonomy" id="2840822"/>
    <lineage>
        <taxon>Bacteria</taxon>
        <taxon>Pseudomonadati</taxon>
        <taxon>Myxococcota</taxon>
        <taxon>Myxococcia</taxon>
        <taxon>Myxococcales</taxon>
        <taxon>Cystobacterineae</taxon>
        <taxon>Myxococcaceae</taxon>
        <taxon>Myxococcaceae incertae sedis</taxon>
        <taxon>Candidatus Fimimonas</taxon>
    </lineage>
</organism>
<protein>
    <submittedName>
        <fullName evidence="2">Uncharacterized protein</fullName>
    </submittedName>
</protein>
<reference evidence="2" key="2">
    <citation type="journal article" date="2021" name="PeerJ">
        <title>Extensive microbial diversity within the chicken gut microbiome revealed by metagenomics and culture.</title>
        <authorList>
            <person name="Gilroy R."/>
            <person name="Ravi A."/>
            <person name="Getino M."/>
            <person name="Pursley I."/>
            <person name="Horton D.L."/>
            <person name="Alikhan N.F."/>
            <person name="Baker D."/>
            <person name="Gharbi K."/>
            <person name="Hall N."/>
            <person name="Watson M."/>
            <person name="Adriaenssens E.M."/>
            <person name="Foster-Nyarko E."/>
            <person name="Jarju S."/>
            <person name="Secka A."/>
            <person name="Antonio M."/>
            <person name="Oren A."/>
            <person name="Chaudhuri R.R."/>
            <person name="La Ragione R."/>
            <person name="Hildebrand F."/>
            <person name="Pallen M.J."/>
        </authorList>
    </citation>
    <scope>NUCLEOTIDE SEQUENCE</scope>
    <source>
        <strain evidence="2">ChiHjej12B11-7776</strain>
    </source>
</reference>
<sequence>MRFIQVFFRDVAHALRRNKAVLLLFAALTICGAVLGTVFFRLWEGGWHCNRLQFARLIACGNFFTFLLRQFCAMLILCALLTVCGTFPSGRFLCCPLCFVLSLYFGAHLSALLAGGVAWVLFVLPLFAELAVNALCCYLAFLRRSCRKGFGESVRDNGDLLLLQCGAFVLTAALTAILRGVSSLL</sequence>
<keyword evidence="1" id="KW-1133">Transmembrane helix</keyword>
<gene>
    <name evidence="2" type="ORF">IAC72_04990</name>
</gene>
<keyword evidence="1" id="KW-0472">Membrane</keyword>
<keyword evidence="1" id="KW-0812">Transmembrane</keyword>
<evidence type="ECO:0000313" key="2">
    <source>
        <dbReference type="EMBL" id="HIU91347.1"/>
    </source>
</evidence>
<proteinExistence type="predicted"/>
<comment type="caution">
    <text evidence="2">The sequence shown here is derived from an EMBL/GenBank/DDBJ whole genome shotgun (WGS) entry which is preliminary data.</text>
</comment>
<feature type="transmembrane region" description="Helical" evidence="1">
    <location>
        <begin position="161"/>
        <end position="181"/>
    </location>
</feature>